<dbReference type="Gene3D" id="3.40.50.9100">
    <property type="entry name" value="Dehydroquinase, class II"/>
    <property type="match status" value="1"/>
</dbReference>
<feature type="active site" description="Proton donor" evidence="8 9">
    <location>
        <position position="99"/>
    </location>
</feature>
<dbReference type="UniPathway" id="UPA00053">
    <property type="reaction ID" value="UER00086"/>
</dbReference>
<proteinExistence type="inferred from homology"/>
<comment type="similarity">
    <text evidence="3 8">Belongs to the type-II 3-dehydroquinase family.</text>
</comment>
<dbReference type="PIRSF" id="PIRSF001399">
    <property type="entry name" value="DHquinase_II"/>
    <property type="match status" value="1"/>
</dbReference>
<organism evidence="12 13">
    <name type="scientific">Clostridium bornimense</name>
    <dbReference type="NCBI Taxonomy" id="1216932"/>
    <lineage>
        <taxon>Bacteria</taxon>
        <taxon>Bacillati</taxon>
        <taxon>Bacillota</taxon>
        <taxon>Clostridia</taxon>
        <taxon>Eubacteriales</taxon>
        <taxon>Clostridiaceae</taxon>
        <taxon>Clostridium</taxon>
    </lineage>
</organism>
<feature type="site" description="Transition state stabilizer" evidence="8 11">
    <location>
        <position position="17"/>
    </location>
</feature>
<evidence type="ECO:0000256" key="7">
    <source>
        <dbReference type="ARBA" id="ARBA00023239"/>
    </source>
</evidence>
<gene>
    <name evidence="8 12" type="primary">aroQ</name>
    <name evidence="12" type="ORF">CM240_0072</name>
</gene>
<feature type="binding site" evidence="8 10">
    <location>
        <position position="73"/>
    </location>
    <ligand>
        <name>substrate</name>
    </ligand>
</feature>
<keyword evidence="7 8" id="KW-0456">Lyase</keyword>
<dbReference type="RefSeq" id="WP_044035729.1">
    <property type="nucleotide sequence ID" value="NZ_HG917868.1"/>
</dbReference>
<comment type="function">
    <text evidence="8">Catalyzes a trans-dehydration via an enolate intermediate.</text>
</comment>
<dbReference type="eggNOG" id="COG0757">
    <property type="taxonomic scope" value="Bacteria"/>
</dbReference>
<evidence type="ECO:0000256" key="9">
    <source>
        <dbReference type="PIRSR" id="PIRSR001399-1"/>
    </source>
</evidence>
<dbReference type="NCBIfam" id="TIGR01088">
    <property type="entry name" value="aroQ"/>
    <property type="match status" value="1"/>
</dbReference>
<dbReference type="CDD" id="cd00466">
    <property type="entry name" value="DHQase_II"/>
    <property type="match status" value="1"/>
</dbReference>
<dbReference type="GO" id="GO:0009073">
    <property type="term" value="P:aromatic amino acid family biosynthetic process"/>
    <property type="evidence" value="ECO:0007669"/>
    <property type="project" value="UniProtKB-KW"/>
</dbReference>
<evidence type="ECO:0000256" key="4">
    <source>
        <dbReference type="ARBA" id="ARBA00011193"/>
    </source>
</evidence>
<dbReference type="GO" id="GO:0019631">
    <property type="term" value="P:quinate catabolic process"/>
    <property type="evidence" value="ECO:0007669"/>
    <property type="project" value="TreeGrafter"/>
</dbReference>
<dbReference type="KEGG" id="clt:CM240_0072"/>
<comment type="subunit">
    <text evidence="4 8">Homododecamer.</text>
</comment>
<evidence type="ECO:0000256" key="1">
    <source>
        <dbReference type="ARBA" id="ARBA00001864"/>
    </source>
</evidence>
<dbReference type="InterPro" id="IPR036441">
    <property type="entry name" value="DHquinase_II_sf"/>
</dbReference>
<evidence type="ECO:0000313" key="12">
    <source>
        <dbReference type="EMBL" id="CDM67251.1"/>
    </source>
</evidence>
<dbReference type="Pfam" id="PF01220">
    <property type="entry name" value="DHquinase_II"/>
    <property type="match status" value="1"/>
</dbReference>
<dbReference type="AlphaFoldDB" id="W6RRP6"/>
<dbReference type="GO" id="GO:0009423">
    <property type="term" value="P:chorismate biosynthetic process"/>
    <property type="evidence" value="ECO:0007669"/>
    <property type="project" value="UniProtKB-UniRule"/>
</dbReference>
<evidence type="ECO:0000313" key="13">
    <source>
        <dbReference type="Proteomes" id="UP000019426"/>
    </source>
</evidence>
<dbReference type="SUPFAM" id="SSF52304">
    <property type="entry name" value="Type II 3-dehydroquinate dehydratase"/>
    <property type="match status" value="1"/>
</dbReference>
<dbReference type="GO" id="GO:0008652">
    <property type="term" value="P:amino acid biosynthetic process"/>
    <property type="evidence" value="ECO:0007669"/>
    <property type="project" value="UniProtKB-KW"/>
</dbReference>
<comment type="pathway">
    <text evidence="2 8">Metabolic intermediate biosynthesis; chorismate biosynthesis; chorismate from D-erythrose 4-phosphate and phosphoenolpyruvate: step 3/7.</text>
</comment>
<evidence type="ECO:0000256" key="11">
    <source>
        <dbReference type="PIRSR" id="PIRSR001399-3"/>
    </source>
</evidence>
<feature type="active site" description="Proton acceptor" evidence="8 9">
    <location>
        <position position="22"/>
    </location>
</feature>
<dbReference type="NCBIfam" id="NF003805">
    <property type="entry name" value="PRK05395.1-2"/>
    <property type="match status" value="1"/>
</dbReference>
<feature type="binding site" evidence="8 10">
    <location>
        <position position="110"/>
    </location>
    <ligand>
        <name>substrate</name>
    </ligand>
</feature>
<name>W6RRP6_9CLOT</name>
<feature type="binding site" evidence="8 10">
    <location>
        <begin position="100"/>
        <end position="101"/>
    </location>
    <ligand>
        <name>substrate</name>
    </ligand>
</feature>
<dbReference type="Proteomes" id="UP000019426">
    <property type="component" value="Chromosome M2/40_rep1"/>
</dbReference>
<dbReference type="GO" id="GO:0003855">
    <property type="term" value="F:3-dehydroquinate dehydratase activity"/>
    <property type="evidence" value="ECO:0007669"/>
    <property type="project" value="UniProtKB-UniRule"/>
</dbReference>
<dbReference type="EC" id="4.2.1.10" evidence="5 8"/>
<evidence type="ECO:0000256" key="2">
    <source>
        <dbReference type="ARBA" id="ARBA00004902"/>
    </source>
</evidence>
<reference evidence="12 13" key="1">
    <citation type="submission" date="2013-11" db="EMBL/GenBank/DDBJ databases">
        <title>Complete genome sequence of Clostridum sp. M2/40.</title>
        <authorList>
            <person name="Wibberg D."/>
            <person name="Puehler A."/>
            <person name="Schlueter A."/>
        </authorList>
    </citation>
    <scope>NUCLEOTIDE SEQUENCE [LARGE SCALE GENOMIC DNA]</scope>
    <source>
        <strain evidence="13">M2/40</strain>
    </source>
</reference>
<comment type="catalytic activity">
    <reaction evidence="1 8">
        <text>3-dehydroquinate = 3-dehydroshikimate + H2O</text>
        <dbReference type="Rhea" id="RHEA:21096"/>
        <dbReference type="ChEBI" id="CHEBI:15377"/>
        <dbReference type="ChEBI" id="CHEBI:16630"/>
        <dbReference type="ChEBI" id="CHEBI:32364"/>
        <dbReference type="EC" id="4.2.1.10"/>
    </reaction>
</comment>
<dbReference type="OrthoDB" id="9790793at2"/>
<evidence type="ECO:0000256" key="5">
    <source>
        <dbReference type="ARBA" id="ARBA00012060"/>
    </source>
</evidence>
<dbReference type="HAMAP" id="MF_00169">
    <property type="entry name" value="AroQ"/>
    <property type="match status" value="1"/>
</dbReference>
<dbReference type="PATRIC" id="fig|1216932.3.peg.57"/>
<protein>
    <recommendedName>
        <fullName evidence="5 8">3-dehydroquinate dehydratase</fullName>
        <shortName evidence="8">3-dehydroquinase</shortName>
        <ecNumber evidence="5 8">4.2.1.10</ecNumber>
    </recommendedName>
    <alternativeName>
        <fullName evidence="8">Type II DHQase</fullName>
    </alternativeName>
</protein>
<dbReference type="NCBIfam" id="NF003807">
    <property type="entry name" value="PRK05395.1-4"/>
    <property type="match status" value="1"/>
</dbReference>
<dbReference type="NCBIfam" id="NF003806">
    <property type="entry name" value="PRK05395.1-3"/>
    <property type="match status" value="1"/>
</dbReference>
<feature type="binding site" evidence="8 10">
    <location>
        <position position="79"/>
    </location>
    <ligand>
        <name>substrate</name>
    </ligand>
</feature>
<evidence type="ECO:0000256" key="3">
    <source>
        <dbReference type="ARBA" id="ARBA00011037"/>
    </source>
</evidence>
<evidence type="ECO:0000256" key="10">
    <source>
        <dbReference type="PIRSR" id="PIRSR001399-2"/>
    </source>
</evidence>
<sequence>MKILVINGPNLNLLGVREKGIYGSQNYYDLVKEVKEKGKALGTEVEVFQSNSEGELIDKIHSAYGEFDGIVINPGAYTHYSYAIYDAILSVSIPTIEVHISNIHKREEFRRKSVIAPACVGQVCGLGFKGYGYALEYLVDMISA</sequence>
<evidence type="ECO:0000256" key="6">
    <source>
        <dbReference type="ARBA" id="ARBA00023141"/>
    </source>
</evidence>
<dbReference type="PROSITE" id="PS01029">
    <property type="entry name" value="DEHYDROQUINASE_II"/>
    <property type="match status" value="1"/>
</dbReference>
<keyword evidence="6 8" id="KW-0057">Aromatic amino acid biosynthesis</keyword>
<dbReference type="EMBL" id="HG917868">
    <property type="protein sequence ID" value="CDM67251.1"/>
    <property type="molecule type" value="Genomic_DNA"/>
</dbReference>
<dbReference type="InterPro" id="IPR001874">
    <property type="entry name" value="DHquinase_II"/>
</dbReference>
<keyword evidence="8" id="KW-0028">Amino-acid biosynthesis</keyword>
<evidence type="ECO:0000256" key="8">
    <source>
        <dbReference type="HAMAP-Rule" id="MF_00169"/>
    </source>
</evidence>
<dbReference type="HOGENOM" id="CLU_090968_2_0_9"/>
<dbReference type="STRING" id="1216932.CM240_0072"/>
<dbReference type="InterPro" id="IPR018509">
    <property type="entry name" value="DHquinase_II_CS"/>
</dbReference>
<keyword evidence="13" id="KW-1185">Reference proteome</keyword>
<dbReference type="PANTHER" id="PTHR21272">
    <property type="entry name" value="CATABOLIC 3-DEHYDROQUINASE"/>
    <property type="match status" value="1"/>
</dbReference>
<dbReference type="PANTHER" id="PTHR21272:SF3">
    <property type="entry name" value="CATABOLIC 3-DEHYDROQUINASE"/>
    <property type="match status" value="1"/>
</dbReference>
<feature type="binding site" evidence="8 10">
    <location>
        <position position="86"/>
    </location>
    <ligand>
        <name>substrate</name>
    </ligand>
</feature>
<accession>W6RRP6</accession>